<dbReference type="EMBL" id="JAPDPJ010000033">
    <property type="protein sequence ID" value="MCW3787626.1"/>
    <property type="molecule type" value="Genomic_DNA"/>
</dbReference>
<organism evidence="1 2">
    <name type="scientific">Plebeiibacterium sediminum</name>
    <dbReference type="NCBI Taxonomy" id="2992112"/>
    <lineage>
        <taxon>Bacteria</taxon>
        <taxon>Pseudomonadati</taxon>
        <taxon>Bacteroidota</taxon>
        <taxon>Bacteroidia</taxon>
        <taxon>Marinilabiliales</taxon>
        <taxon>Marinilabiliaceae</taxon>
        <taxon>Plebeiibacterium</taxon>
    </lineage>
</organism>
<gene>
    <name evidence="1" type="ORF">OM075_14215</name>
</gene>
<dbReference type="RefSeq" id="WP_301191191.1">
    <property type="nucleotide sequence ID" value="NZ_JAPDPJ010000033.1"/>
</dbReference>
<dbReference type="Proteomes" id="UP001209229">
    <property type="component" value="Unassembled WGS sequence"/>
</dbReference>
<protein>
    <submittedName>
        <fullName evidence="1">Uncharacterized protein</fullName>
    </submittedName>
</protein>
<evidence type="ECO:0000313" key="2">
    <source>
        <dbReference type="Proteomes" id="UP001209229"/>
    </source>
</evidence>
<keyword evidence="2" id="KW-1185">Reference proteome</keyword>
<reference evidence="1" key="1">
    <citation type="submission" date="2022-10" db="EMBL/GenBank/DDBJ databases">
        <authorList>
            <person name="Yu W.X."/>
        </authorList>
    </citation>
    <scope>NUCLEOTIDE SEQUENCE</scope>
    <source>
        <strain evidence="1">AAT</strain>
    </source>
</reference>
<sequence>MRKSILIIAIFAFAISCSKDDSIIDYDVTCLKGKRFISTNNSEPWTLVSSSGERYILPDTTWYYFNNENQLIETDQLISFGDRNIEDYKPTPVYKIGSFYCSYVDLISSYSIISNTLINFNDTEVKFPVPISSDTEINLNTMQILEFNDELLKVKFNTTTISSQIVQDTAYIRILKPLYN</sequence>
<accession>A0AAE3M630</accession>
<dbReference type="PROSITE" id="PS51257">
    <property type="entry name" value="PROKAR_LIPOPROTEIN"/>
    <property type="match status" value="1"/>
</dbReference>
<name>A0AAE3M630_9BACT</name>
<proteinExistence type="predicted"/>
<dbReference type="AlphaFoldDB" id="A0AAE3M630"/>
<comment type="caution">
    <text evidence="1">The sequence shown here is derived from an EMBL/GenBank/DDBJ whole genome shotgun (WGS) entry which is preliminary data.</text>
</comment>
<evidence type="ECO:0000313" key="1">
    <source>
        <dbReference type="EMBL" id="MCW3787626.1"/>
    </source>
</evidence>